<protein>
    <recommendedName>
        <fullName evidence="3">Secreted protein</fullName>
    </recommendedName>
</protein>
<evidence type="ECO:0000313" key="2">
    <source>
        <dbReference type="EMBL" id="JAD82612.1"/>
    </source>
</evidence>
<feature type="signal peptide" evidence="1">
    <location>
        <begin position="1"/>
        <end position="15"/>
    </location>
</feature>
<reference evidence="2" key="2">
    <citation type="journal article" date="2015" name="Data Brief">
        <title>Shoot transcriptome of the giant reed, Arundo donax.</title>
        <authorList>
            <person name="Barrero R.A."/>
            <person name="Guerrero F.D."/>
            <person name="Moolhuijzen P."/>
            <person name="Goolsby J.A."/>
            <person name="Tidwell J."/>
            <person name="Bellgard S.E."/>
            <person name="Bellgard M.I."/>
        </authorList>
    </citation>
    <scope>NUCLEOTIDE SEQUENCE</scope>
    <source>
        <tissue evidence="2">Shoot tissue taken approximately 20 cm above the soil surface</tissue>
    </source>
</reference>
<evidence type="ECO:0000256" key="1">
    <source>
        <dbReference type="SAM" id="SignalP"/>
    </source>
</evidence>
<name>A0A0A9DFW1_ARUDO</name>
<dbReference type="AlphaFoldDB" id="A0A0A9DFW1"/>
<reference evidence="2" key="1">
    <citation type="submission" date="2014-09" db="EMBL/GenBank/DDBJ databases">
        <authorList>
            <person name="Magalhaes I.L.F."/>
            <person name="Oliveira U."/>
            <person name="Santos F.R."/>
            <person name="Vidigal T.H.D.A."/>
            <person name="Brescovit A.D."/>
            <person name="Santos A.J."/>
        </authorList>
    </citation>
    <scope>NUCLEOTIDE SEQUENCE</scope>
    <source>
        <tissue evidence="2">Shoot tissue taken approximately 20 cm above the soil surface</tissue>
    </source>
</reference>
<sequence length="75" mass="8468">MLCIIFYLGWNPAIQLVPDLFAAWCSSNLGLCSSTFRNSTEHNRLCPCRCLLFDGCELVIGYRGVCAHLELHHHS</sequence>
<organism evidence="2">
    <name type="scientific">Arundo donax</name>
    <name type="common">Giant reed</name>
    <name type="synonym">Donax arundinaceus</name>
    <dbReference type="NCBI Taxonomy" id="35708"/>
    <lineage>
        <taxon>Eukaryota</taxon>
        <taxon>Viridiplantae</taxon>
        <taxon>Streptophyta</taxon>
        <taxon>Embryophyta</taxon>
        <taxon>Tracheophyta</taxon>
        <taxon>Spermatophyta</taxon>
        <taxon>Magnoliopsida</taxon>
        <taxon>Liliopsida</taxon>
        <taxon>Poales</taxon>
        <taxon>Poaceae</taxon>
        <taxon>PACMAD clade</taxon>
        <taxon>Arundinoideae</taxon>
        <taxon>Arundineae</taxon>
        <taxon>Arundo</taxon>
    </lineage>
</organism>
<evidence type="ECO:0008006" key="3">
    <source>
        <dbReference type="Google" id="ProtNLM"/>
    </source>
</evidence>
<feature type="chain" id="PRO_5011955152" description="Secreted protein" evidence="1">
    <location>
        <begin position="16"/>
        <end position="75"/>
    </location>
</feature>
<dbReference type="EMBL" id="GBRH01215283">
    <property type="protein sequence ID" value="JAD82612.1"/>
    <property type="molecule type" value="Transcribed_RNA"/>
</dbReference>
<accession>A0A0A9DFW1</accession>
<keyword evidence="1" id="KW-0732">Signal</keyword>
<proteinExistence type="predicted"/>